<dbReference type="InterPro" id="IPR010998">
    <property type="entry name" value="Integrase_recombinase_N"/>
</dbReference>
<evidence type="ECO:0000256" key="4">
    <source>
        <dbReference type="PROSITE-ProRule" id="PRU01248"/>
    </source>
</evidence>
<protein>
    <submittedName>
        <fullName evidence="7">Integrase</fullName>
    </submittedName>
</protein>
<evidence type="ECO:0000256" key="2">
    <source>
        <dbReference type="ARBA" id="ARBA00023125"/>
    </source>
</evidence>
<dbReference type="InterPro" id="IPR044068">
    <property type="entry name" value="CB"/>
</dbReference>
<evidence type="ECO:0000259" key="5">
    <source>
        <dbReference type="PROSITE" id="PS51898"/>
    </source>
</evidence>
<dbReference type="CDD" id="cd00397">
    <property type="entry name" value="DNA_BRE_C"/>
    <property type="match status" value="1"/>
</dbReference>
<keyword evidence="1" id="KW-0229">DNA integration</keyword>
<dbReference type="EMBL" id="BJXN01000004">
    <property type="protein sequence ID" value="GEM89305.1"/>
    <property type="molecule type" value="Genomic_DNA"/>
</dbReference>
<dbReference type="GO" id="GO:0006310">
    <property type="term" value="P:DNA recombination"/>
    <property type="evidence" value="ECO:0007669"/>
    <property type="project" value="UniProtKB-KW"/>
</dbReference>
<evidence type="ECO:0000259" key="6">
    <source>
        <dbReference type="PROSITE" id="PS51900"/>
    </source>
</evidence>
<feature type="domain" description="Tyr recombinase" evidence="5">
    <location>
        <begin position="150"/>
        <end position="339"/>
    </location>
</feature>
<comment type="caution">
    <text evidence="7">The sequence shown here is derived from an EMBL/GenBank/DDBJ whole genome shotgun (WGS) entry which is preliminary data.</text>
</comment>
<gene>
    <name evidence="7" type="ORF">ODE01S_07390</name>
</gene>
<dbReference type="Pfam" id="PF00589">
    <property type="entry name" value="Phage_integrase"/>
    <property type="match status" value="1"/>
</dbReference>
<accession>A0A511RI48</accession>
<dbReference type="PANTHER" id="PTHR30349:SF81">
    <property type="entry name" value="TYROSINE RECOMBINASE XERC"/>
    <property type="match status" value="1"/>
</dbReference>
<feature type="domain" description="Core-binding (CB)" evidence="6">
    <location>
        <begin position="25"/>
        <end position="128"/>
    </location>
</feature>
<dbReference type="PROSITE" id="PS51898">
    <property type="entry name" value="TYR_RECOMBINASE"/>
    <property type="match status" value="1"/>
</dbReference>
<dbReference type="PANTHER" id="PTHR30349">
    <property type="entry name" value="PHAGE INTEGRASE-RELATED"/>
    <property type="match status" value="1"/>
</dbReference>
<dbReference type="SUPFAM" id="SSF56349">
    <property type="entry name" value="DNA breaking-rejoining enzymes"/>
    <property type="match status" value="1"/>
</dbReference>
<reference evidence="7 8" key="1">
    <citation type="submission" date="2019-07" db="EMBL/GenBank/DDBJ databases">
        <title>Whole genome shotgun sequence of Oceanithermus desulfurans NBRC 100063.</title>
        <authorList>
            <person name="Hosoyama A."/>
            <person name="Uohara A."/>
            <person name="Ohji S."/>
            <person name="Ichikawa N."/>
        </authorList>
    </citation>
    <scope>NUCLEOTIDE SEQUENCE [LARGE SCALE GENOMIC DNA]</scope>
    <source>
        <strain evidence="7 8">NBRC 100063</strain>
    </source>
</reference>
<dbReference type="Gene3D" id="1.10.443.10">
    <property type="entry name" value="Intergrase catalytic core"/>
    <property type="match status" value="1"/>
</dbReference>
<evidence type="ECO:0000256" key="1">
    <source>
        <dbReference type="ARBA" id="ARBA00022908"/>
    </source>
</evidence>
<dbReference type="AlphaFoldDB" id="A0A511RI48"/>
<keyword evidence="2 4" id="KW-0238">DNA-binding</keyword>
<dbReference type="RefSeq" id="WP_147145993.1">
    <property type="nucleotide sequence ID" value="NZ_BJXN01000004.1"/>
</dbReference>
<dbReference type="InterPro" id="IPR002104">
    <property type="entry name" value="Integrase_catalytic"/>
</dbReference>
<proteinExistence type="predicted"/>
<dbReference type="InterPro" id="IPR004107">
    <property type="entry name" value="Integrase_SAM-like_N"/>
</dbReference>
<evidence type="ECO:0000256" key="3">
    <source>
        <dbReference type="ARBA" id="ARBA00023172"/>
    </source>
</evidence>
<evidence type="ECO:0000313" key="7">
    <source>
        <dbReference type="EMBL" id="GEM89305.1"/>
    </source>
</evidence>
<sequence length="345" mass="38925">MLEPLANWSDPAKRRLWAVKAAHERDEARLIELLEAYLFLKGRKKALVSPETLRTYRTALRDYLAWAWPEGAPGPRVPLLKVTGDDLDRYLSELQTTGGHLPENARPLKPASVATYLAGVRAFYRALEWAGAAVAPDDVHAPADPTPREERRPALPLELYRRLLEHLDDPDDAGKLRDRAMVRLMAEAGLRISEVIHLDEADLLDAERLLVVRSGKGGKQRTVPITRALAAELRDWRRLRRAYAEPGESALFVNTGGRKNRGQRLSASLLRKRLARYYEELGFPPRYRGAHMLRHTAGTRFYRATGDLHVTARLLGHANVNTSAIYAKMDLEGLRDAVDRLEDEA</sequence>
<dbReference type="PROSITE" id="PS51900">
    <property type="entry name" value="CB"/>
    <property type="match status" value="1"/>
</dbReference>
<dbReference type="InterPro" id="IPR013762">
    <property type="entry name" value="Integrase-like_cat_sf"/>
</dbReference>
<name>A0A511RI48_9DEIN</name>
<organism evidence="7 8">
    <name type="scientific">Oceanithermus desulfurans NBRC 100063</name>
    <dbReference type="NCBI Taxonomy" id="1227550"/>
    <lineage>
        <taxon>Bacteria</taxon>
        <taxon>Thermotogati</taxon>
        <taxon>Deinococcota</taxon>
        <taxon>Deinococci</taxon>
        <taxon>Thermales</taxon>
        <taxon>Thermaceae</taxon>
        <taxon>Oceanithermus</taxon>
    </lineage>
</organism>
<evidence type="ECO:0000313" key="8">
    <source>
        <dbReference type="Proteomes" id="UP000321827"/>
    </source>
</evidence>
<dbReference type="InterPro" id="IPR011010">
    <property type="entry name" value="DNA_brk_join_enz"/>
</dbReference>
<dbReference type="Pfam" id="PF02899">
    <property type="entry name" value="Phage_int_SAM_1"/>
    <property type="match status" value="1"/>
</dbReference>
<dbReference type="Proteomes" id="UP000321827">
    <property type="component" value="Unassembled WGS sequence"/>
</dbReference>
<dbReference type="GO" id="GO:0003677">
    <property type="term" value="F:DNA binding"/>
    <property type="evidence" value="ECO:0007669"/>
    <property type="project" value="UniProtKB-UniRule"/>
</dbReference>
<dbReference type="Gene3D" id="1.10.150.130">
    <property type="match status" value="1"/>
</dbReference>
<dbReference type="OrthoDB" id="9801717at2"/>
<dbReference type="InterPro" id="IPR050090">
    <property type="entry name" value="Tyrosine_recombinase_XerCD"/>
</dbReference>
<dbReference type="GO" id="GO:0015074">
    <property type="term" value="P:DNA integration"/>
    <property type="evidence" value="ECO:0007669"/>
    <property type="project" value="UniProtKB-KW"/>
</dbReference>
<keyword evidence="3" id="KW-0233">DNA recombination</keyword>